<feature type="transmembrane region" description="Helical" evidence="3">
    <location>
        <begin position="403"/>
        <end position="423"/>
    </location>
</feature>
<evidence type="ECO:0000256" key="3">
    <source>
        <dbReference type="SAM" id="Phobius"/>
    </source>
</evidence>
<feature type="transmembrane region" description="Helical" evidence="3">
    <location>
        <begin position="519"/>
        <end position="545"/>
    </location>
</feature>
<feature type="region of interest" description="Disordered" evidence="2">
    <location>
        <begin position="280"/>
        <end position="301"/>
    </location>
</feature>
<feature type="transmembrane region" description="Helical" evidence="3">
    <location>
        <begin position="145"/>
        <end position="165"/>
    </location>
</feature>
<dbReference type="PANTHER" id="PTHR20772">
    <property type="entry name" value="PROTEIN FMP42"/>
    <property type="match status" value="1"/>
</dbReference>
<evidence type="ECO:0000313" key="4">
    <source>
        <dbReference type="EMBL" id="OOQ83449.1"/>
    </source>
</evidence>
<keyword evidence="3" id="KW-1133">Transmembrane helix</keyword>
<keyword evidence="3" id="KW-0812">Transmembrane</keyword>
<dbReference type="EMBL" id="LJBN01000196">
    <property type="protein sequence ID" value="OOQ83449.1"/>
    <property type="molecule type" value="Genomic_DNA"/>
</dbReference>
<proteinExistence type="predicted"/>
<name>A0A1S9RD25_PENBI</name>
<feature type="transmembrane region" description="Helical" evidence="3">
    <location>
        <begin position="435"/>
        <end position="463"/>
    </location>
</feature>
<dbReference type="Pfam" id="PF07690">
    <property type="entry name" value="MFS_1"/>
    <property type="match status" value="1"/>
</dbReference>
<feature type="transmembrane region" description="Helical" evidence="3">
    <location>
        <begin position="243"/>
        <end position="262"/>
    </location>
</feature>
<dbReference type="AlphaFoldDB" id="A0A1S9RD25"/>
<dbReference type="InterPro" id="IPR011701">
    <property type="entry name" value="MFS"/>
</dbReference>
<evidence type="ECO:0000256" key="2">
    <source>
        <dbReference type="SAM" id="MobiDB-lite"/>
    </source>
</evidence>
<dbReference type="PANTHER" id="PTHR20772:SF4">
    <property type="entry name" value="HYPOTHETICAL AMINO ACID TRANSPORTER (EUROFUNG)"/>
    <property type="match status" value="1"/>
</dbReference>
<feature type="transmembrane region" description="Helical" evidence="3">
    <location>
        <begin position="475"/>
        <end position="499"/>
    </location>
</feature>
<dbReference type="Gene3D" id="1.20.1250.20">
    <property type="entry name" value="MFS general substrate transporter like domains"/>
    <property type="match status" value="1"/>
</dbReference>
<feature type="transmembrane region" description="Helical" evidence="3">
    <location>
        <begin position="177"/>
        <end position="199"/>
    </location>
</feature>
<feature type="transmembrane region" description="Helical" evidence="3">
    <location>
        <begin position="205"/>
        <end position="231"/>
    </location>
</feature>
<dbReference type="InterPro" id="IPR052599">
    <property type="entry name" value="SLC43A_AATransporter"/>
</dbReference>
<feature type="transmembrane region" description="Helical" evidence="3">
    <location>
        <begin position="361"/>
        <end position="383"/>
    </location>
</feature>
<gene>
    <name evidence="4" type="ORF">PEBR_34596</name>
</gene>
<organism evidence="4 5">
    <name type="scientific">Penicillium brasilianum</name>
    <dbReference type="NCBI Taxonomy" id="104259"/>
    <lineage>
        <taxon>Eukaryota</taxon>
        <taxon>Fungi</taxon>
        <taxon>Dikarya</taxon>
        <taxon>Ascomycota</taxon>
        <taxon>Pezizomycotina</taxon>
        <taxon>Eurotiomycetes</taxon>
        <taxon>Eurotiomycetidae</taxon>
        <taxon>Eurotiales</taxon>
        <taxon>Aspergillaceae</taxon>
        <taxon>Penicillium</taxon>
    </lineage>
</organism>
<keyword evidence="3" id="KW-0472">Membrane</keyword>
<comment type="subcellular location">
    <subcellularLocation>
        <location evidence="1">Membrane</location>
        <topology evidence="1">Multi-pass membrane protein</topology>
    </subcellularLocation>
</comment>
<feature type="transmembrane region" description="Helical" evidence="3">
    <location>
        <begin position="67"/>
        <end position="87"/>
    </location>
</feature>
<dbReference type="GO" id="GO:0000329">
    <property type="term" value="C:fungal-type vacuole membrane"/>
    <property type="evidence" value="ECO:0007669"/>
    <property type="project" value="TreeGrafter"/>
</dbReference>
<dbReference type="SUPFAM" id="SSF103473">
    <property type="entry name" value="MFS general substrate transporter"/>
    <property type="match status" value="1"/>
</dbReference>
<reference evidence="5" key="1">
    <citation type="submission" date="2015-09" db="EMBL/GenBank/DDBJ databases">
        <authorList>
            <person name="Fill T.P."/>
            <person name="Baretta J.F."/>
            <person name="de Almeida L.G."/>
            <person name="Rocha M."/>
            <person name="de Souza D.H."/>
            <person name="Malavazi I."/>
            <person name="Cerdeira L.T."/>
            <person name="Hong H."/>
            <person name="Samborskyy M."/>
            <person name="de Vasconcelos A.T."/>
            <person name="Leadlay P."/>
            <person name="Rodrigues-Filho E."/>
        </authorList>
    </citation>
    <scope>NUCLEOTIDE SEQUENCE [LARGE SCALE GENOMIC DNA]</scope>
    <source>
        <strain evidence="5">LaBioMMi 136</strain>
    </source>
</reference>
<dbReference type="GO" id="GO:0022857">
    <property type="term" value="F:transmembrane transporter activity"/>
    <property type="evidence" value="ECO:0007669"/>
    <property type="project" value="InterPro"/>
</dbReference>
<dbReference type="Proteomes" id="UP000190744">
    <property type="component" value="Unassembled WGS sequence"/>
</dbReference>
<protein>
    <submittedName>
        <fullName evidence="4">Putative MFS transporter</fullName>
    </submittedName>
</protein>
<dbReference type="InterPro" id="IPR036259">
    <property type="entry name" value="MFS_trans_sf"/>
</dbReference>
<evidence type="ECO:0000256" key="1">
    <source>
        <dbReference type="ARBA" id="ARBA00004141"/>
    </source>
</evidence>
<sequence>MSLVQHVSAIEGVDHDPEAEIDEDFRPIARKISYDVLQTPSHPVPDEEQPPATPAYNVSAAKRLMQVIFTILACWAASGILFGYAALKPILVEEGLYHDQCTQEELQEGVELCVQQDLRLNLCFTIASITANVSALPVGTILDHYGSRVCGLIGSVLLAVGSLFMSSTFLWPEFQGFVAGNFFLAFGGTFIFVPSFQIANAFPKYAGSIVALVTGAFDASAAVFLIYRLVYEASARRFTPDKFFLGYLAVPVLIIFALLSFMPKRDYYSTLRLEDQIEKAEDPTRDVHDSDSDIDSDRELQRVRSRRAEQRQEILENINEVLGDEDERQQRAEREEDRHQISQVWGVLHGLPAHRQMMTPWFILITLMTIIQMVRMNYFIATVRSQYEYMLGSVEDAIRINDFFDVALPVGGILFTPVIGGLLDHLSVPSTLSLIVAFTTIIGILNSIPAMWAGYMTIILFVLLRPLYYSAMSDYATKVFGFATFGRVYGTIICLSGLVNFSQYWLDSLTHGRFNGNPVPINVALVIAGFVVGVVLVGFVSVAGWRLRNEDGNEHEREPLLLEVDEEE</sequence>
<evidence type="ECO:0000313" key="5">
    <source>
        <dbReference type="Proteomes" id="UP000190744"/>
    </source>
</evidence>
<comment type="caution">
    <text evidence="4">The sequence shown here is derived from an EMBL/GenBank/DDBJ whole genome shotgun (WGS) entry which is preliminary data.</text>
</comment>
<accession>A0A1S9RD25</accession>